<dbReference type="GO" id="GO:0005992">
    <property type="term" value="P:trehalose biosynthetic process"/>
    <property type="evidence" value="ECO:0007669"/>
    <property type="project" value="TreeGrafter"/>
</dbReference>
<dbReference type="PANTHER" id="PTHR10357">
    <property type="entry name" value="ALPHA-AMYLASE FAMILY MEMBER"/>
    <property type="match status" value="1"/>
</dbReference>
<dbReference type="InterPro" id="IPR013797">
    <property type="entry name" value="Maltooligo_trehalose_synth_4"/>
</dbReference>
<dbReference type="Pfam" id="PF00128">
    <property type="entry name" value="Alpha-amylase"/>
    <property type="match status" value="1"/>
</dbReference>
<dbReference type="InterPro" id="IPR006047">
    <property type="entry name" value="GH13_cat_dom"/>
</dbReference>
<name>A0A1D8ABE4_9SPHN</name>
<dbReference type="PANTHER" id="PTHR10357:SF216">
    <property type="entry name" value="MALTOOLIGOSYL TREHALOSE SYNTHASE-RELATED"/>
    <property type="match status" value="1"/>
</dbReference>
<dbReference type="Gene3D" id="3.30.1590.10">
    <property type="entry name" value="Maltooligosyl trehalose synthase, domain 2"/>
    <property type="match status" value="1"/>
</dbReference>
<dbReference type="GO" id="GO:0030980">
    <property type="term" value="P:alpha-glucan catabolic process"/>
    <property type="evidence" value="ECO:0007669"/>
    <property type="project" value="TreeGrafter"/>
</dbReference>
<dbReference type="Gene3D" id="1.10.150.200">
    <property type="entry name" value="Maltooligosyl trehalose synthase, domain 3"/>
    <property type="match status" value="1"/>
</dbReference>
<dbReference type="GO" id="GO:0047470">
    <property type="term" value="F:(1,4)-alpha-D-glucan 1-alpha-D-glucosylmutase activity"/>
    <property type="evidence" value="ECO:0007669"/>
    <property type="project" value="TreeGrafter"/>
</dbReference>
<proteinExistence type="predicted"/>
<protein>
    <submittedName>
        <fullName evidence="2">Malto-oligosyltrehalose synthase</fullName>
    </submittedName>
</protein>
<accession>A0A1D8ABE4</accession>
<reference evidence="3" key="1">
    <citation type="journal article" date="2017" name="J. Biotechnol.">
        <title>Complete genome sequence of Novosphingobium resinovorum SA1, a versatile xenobiotic-degrading bacterium capable of utilizing sulfanilic acid.</title>
        <authorList>
            <person name="Hegedus B."/>
            <person name="Kos P.B."/>
            <person name="Balint B."/>
            <person name="Maroti G."/>
            <person name="Gan H.M."/>
            <person name="Perei K."/>
            <person name="Rakhely G."/>
        </authorList>
    </citation>
    <scope>NUCLEOTIDE SEQUENCE [LARGE SCALE GENOMIC DNA]</scope>
    <source>
        <strain evidence="3">SA1</strain>
    </source>
</reference>
<sequence>MPMPQAIPFVATYRLQLRNCVDLDKARELLPWLGTLGISHLYLSPPFHAAAGSTHGYDVIDPTRIDPALGGEEAFERLSQAATLAGIGIVIDIVPNHMGFTPENPWLADVLRHGRDSAHAGIFDIDWEAGPLHFPVLDGTIEDLLPADQVALAGDGDDPRLRVYEREYPLRPTDLSRHLCGAARSLDAPTLRALLAEQHWSLGDWRTSADSIVHRRFFNITDLIGVLQEDPEVFALTHRWIIDQVDAGHIQGLRVDHIDGLARPGGYLQRLRDAVGDTPIWVEKIVKAGEELPTAWPVEGMSGYEFITPLTRLLTSPEGLAAVRETSTDAVPRDYGQEVRKVRQELLEEVFTPELSRVTGAALAALALGEQTRPQITEAICRLATIWPVYRSYAADLASFTPQIAEAIGPAAEDPMAASLIDLLRAPDDMLARKFAARFEQLTGALTAKSEEDTVFFRSVAFLPLCEVGAEPELDTIDAAGFAAAMARRADLTPLALDAVSTHDTKRSADARAVLIALGYFPDLVRGLYADARRRAQEAGVPEQWALYALQTALMLRAEPDAAERIDAHIAKAMREGKDMSRHEAPDEAAEAAVAELCRTLHRELAAGALLPAHLRGEFEAAIETVVLAQTALQLTAPGIPDVYQGSEILAIGLTDPDNRRPIDWNAMASGKVPPLSARKLELTRVLLDRRRERPDLFARGTYALRADEDSWIVERAWQGEAFSLRIPMPRLRSMHCLKEVPATG</sequence>
<dbReference type="Proteomes" id="UP000094626">
    <property type="component" value="Plasmid pSA1"/>
</dbReference>
<dbReference type="AlphaFoldDB" id="A0A1D8ABE4"/>
<dbReference type="SUPFAM" id="SSF51445">
    <property type="entry name" value="(Trans)glycosidases"/>
    <property type="match status" value="1"/>
</dbReference>
<dbReference type="KEGG" id="nre:BES08_21775"/>
<dbReference type="SMART" id="SM00642">
    <property type="entry name" value="Aamy"/>
    <property type="match status" value="1"/>
</dbReference>
<dbReference type="Gene3D" id="1.10.10.470">
    <property type="entry name" value="Maltooligosyl trehalose synthase, domain 4"/>
    <property type="match status" value="1"/>
</dbReference>
<dbReference type="EMBL" id="CP017076">
    <property type="protein sequence ID" value="AOR79452.1"/>
    <property type="molecule type" value="Genomic_DNA"/>
</dbReference>
<dbReference type="OrthoDB" id="9761577at2"/>
<evidence type="ECO:0000259" key="1">
    <source>
        <dbReference type="SMART" id="SM00642"/>
    </source>
</evidence>
<evidence type="ECO:0000313" key="3">
    <source>
        <dbReference type="Proteomes" id="UP000094626"/>
    </source>
</evidence>
<gene>
    <name evidence="2" type="ORF">BES08_21775</name>
</gene>
<evidence type="ECO:0000313" key="2">
    <source>
        <dbReference type="EMBL" id="AOR79452.1"/>
    </source>
</evidence>
<feature type="domain" description="Glycosyl hydrolase family 13 catalytic" evidence="1">
    <location>
        <begin position="9"/>
        <end position="694"/>
    </location>
</feature>
<dbReference type="Gene3D" id="3.20.20.80">
    <property type="entry name" value="Glycosidases"/>
    <property type="match status" value="1"/>
</dbReference>
<keyword evidence="3" id="KW-1185">Reference proteome</keyword>
<keyword evidence="2" id="KW-0614">Plasmid</keyword>
<organism evidence="2 3">
    <name type="scientific">Novosphingobium resinovorum</name>
    <dbReference type="NCBI Taxonomy" id="158500"/>
    <lineage>
        <taxon>Bacteria</taxon>
        <taxon>Pseudomonadati</taxon>
        <taxon>Pseudomonadota</taxon>
        <taxon>Alphaproteobacteria</taxon>
        <taxon>Sphingomonadales</taxon>
        <taxon>Sphingomonadaceae</taxon>
        <taxon>Novosphingobium</taxon>
    </lineage>
</organism>
<dbReference type="NCBIfam" id="TIGR02401">
    <property type="entry name" value="trehalose_TreY"/>
    <property type="match status" value="1"/>
</dbReference>
<dbReference type="InterPro" id="IPR012767">
    <property type="entry name" value="Trehalose_TreY"/>
</dbReference>
<dbReference type="InterPro" id="IPR017853">
    <property type="entry name" value="GH"/>
</dbReference>
<geneLocation type="plasmid" evidence="2 3">
    <name>pSA1</name>
</geneLocation>